<gene>
    <name evidence="2" type="ORF">M5K25_024358</name>
</gene>
<comment type="caution">
    <text evidence="2">The sequence shown here is derived from an EMBL/GenBank/DDBJ whole genome shotgun (WGS) entry which is preliminary data.</text>
</comment>
<feature type="compositionally biased region" description="Polar residues" evidence="1">
    <location>
        <begin position="45"/>
        <end position="54"/>
    </location>
</feature>
<organism evidence="2 3">
    <name type="scientific">Dendrobium thyrsiflorum</name>
    <name type="common">Pinecone-like raceme dendrobium</name>
    <name type="synonym">Orchid</name>
    <dbReference type="NCBI Taxonomy" id="117978"/>
    <lineage>
        <taxon>Eukaryota</taxon>
        <taxon>Viridiplantae</taxon>
        <taxon>Streptophyta</taxon>
        <taxon>Embryophyta</taxon>
        <taxon>Tracheophyta</taxon>
        <taxon>Spermatophyta</taxon>
        <taxon>Magnoliopsida</taxon>
        <taxon>Liliopsida</taxon>
        <taxon>Asparagales</taxon>
        <taxon>Orchidaceae</taxon>
        <taxon>Epidendroideae</taxon>
        <taxon>Malaxideae</taxon>
        <taxon>Dendrobiinae</taxon>
        <taxon>Dendrobium</taxon>
    </lineage>
</organism>
<dbReference type="EMBL" id="JANQDX010000018">
    <property type="protein sequence ID" value="KAL0905909.1"/>
    <property type="molecule type" value="Genomic_DNA"/>
</dbReference>
<feature type="region of interest" description="Disordered" evidence="1">
    <location>
        <begin position="34"/>
        <end position="54"/>
    </location>
</feature>
<evidence type="ECO:0000313" key="3">
    <source>
        <dbReference type="Proteomes" id="UP001552299"/>
    </source>
</evidence>
<protein>
    <submittedName>
        <fullName evidence="2">Uncharacterized protein</fullName>
    </submittedName>
</protein>
<name>A0ABD0U268_DENTH</name>
<sequence length="216" mass="25003">MMSGKDEWQTAISKKTMKMIKQLEGVPGIKWKSSTEPMLELKGNPDSSASTSRSLTWRRSKTKRFYKSFSKKPNIPNKRSKLKEKRILLQKIINNLEDYHQPVMRLITLADFMSELQIEPSEVEDDEQDDEELLHVEICRVISVASTAYQRNSIKDHDRGHIAISPTKMTDKIMSESYLMVLQTDDNSEEELCFPSDDETQSRLHFTEVADRCASR</sequence>
<reference evidence="2 3" key="1">
    <citation type="journal article" date="2024" name="Plant Biotechnol. J.">
        <title>Dendrobium thyrsiflorum genome and its molecular insights into genes involved in important horticultural traits.</title>
        <authorList>
            <person name="Chen B."/>
            <person name="Wang J.Y."/>
            <person name="Zheng P.J."/>
            <person name="Li K.L."/>
            <person name="Liang Y.M."/>
            <person name="Chen X.F."/>
            <person name="Zhang C."/>
            <person name="Zhao X."/>
            <person name="He X."/>
            <person name="Zhang G.Q."/>
            <person name="Liu Z.J."/>
            <person name="Xu Q."/>
        </authorList>
    </citation>
    <scope>NUCLEOTIDE SEQUENCE [LARGE SCALE GENOMIC DNA]</scope>
    <source>
        <strain evidence="2">GZMU011</strain>
    </source>
</reference>
<dbReference type="AlphaFoldDB" id="A0ABD0U268"/>
<evidence type="ECO:0000313" key="2">
    <source>
        <dbReference type="EMBL" id="KAL0905909.1"/>
    </source>
</evidence>
<dbReference type="Proteomes" id="UP001552299">
    <property type="component" value="Unassembled WGS sequence"/>
</dbReference>
<accession>A0ABD0U268</accession>
<keyword evidence="3" id="KW-1185">Reference proteome</keyword>
<proteinExistence type="predicted"/>
<evidence type="ECO:0000256" key="1">
    <source>
        <dbReference type="SAM" id="MobiDB-lite"/>
    </source>
</evidence>